<dbReference type="SUPFAM" id="SSF54593">
    <property type="entry name" value="Glyoxalase/Bleomycin resistance protein/Dihydroxybiphenyl dioxygenase"/>
    <property type="match status" value="2"/>
</dbReference>
<dbReference type="BioCyc" id="CNIT1237085:G1324-3113-MONOMER"/>
<dbReference type="InterPro" id="IPR004360">
    <property type="entry name" value="Glyas_Fos-R_dOase_dom"/>
</dbReference>
<dbReference type="InParanoid" id="K0INV4"/>
<keyword evidence="1" id="KW-0479">Metal-binding</keyword>
<organism evidence="3 4">
    <name type="scientific">Nitrososphaera gargensis (strain Ga9.2)</name>
    <dbReference type="NCBI Taxonomy" id="1237085"/>
    <lineage>
        <taxon>Archaea</taxon>
        <taxon>Nitrososphaerota</taxon>
        <taxon>Nitrososphaeria</taxon>
        <taxon>Nitrososphaerales</taxon>
        <taxon>Nitrososphaeraceae</taxon>
        <taxon>Nitrososphaera</taxon>
    </lineage>
</organism>
<evidence type="ECO:0000256" key="1">
    <source>
        <dbReference type="ARBA" id="ARBA00022723"/>
    </source>
</evidence>
<dbReference type="AlphaFoldDB" id="K0INV4"/>
<accession>K0INV4</accession>
<dbReference type="PANTHER" id="PTHR43279">
    <property type="entry name" value="CATECHOL-2,3-DIOXYGENASE"/>
    <property type="match status" value="1"/>
</dbReference>
<name>K0INV4_NITGG</name>
<dbReference type="RefSeq" id="WP_015020563.1">
    <property type="nucleotide sequence ID" value="NC_018719.1"/>
</dbReference>
<dbReference type="Proteomes" id="UP000008037">
    <property type="component" value="Chromosome"/>
</dbReference>
<dbReference type="GeneID" id="13796923"/>
<evidence type="ECO:0000259" key="2">
    <source>
        <dbReference type="PROSITE" id="PS51819"/>
    </source>
</evidence>
<dbReference type="KEGG" id="nga:Ngar_c31130"/>
<dbReference type="PANTHER" id="PTHR43279:SF1">
    <property type="entry name" value="CATECHOL-2,3-DIOXYGENASE"/>
    <property type="match status" value="1"/>
</dbReference>
<feature type="domain" description="VOC" evidence="2">
    <location>
        <begin position="159"/>
        <end position="277"/>
    </location>
</feature>
<dbReference type="PROSITE" id="PS51819">
    <property type="entry name" value="VOC"/>
    <property type="match status" value="2"/>
</dbReference>
<dbReference type="GO" id="GO:0051213">
    <property type="term" value="F:dioxygenase activity"/>
    <property type="evidence" value="ECO:0007669"/>
    <property type="project" value="UniProtKB-KW"/>
</dbReference>
<protein>
    <submittedName>
        <fullName evidence="3">Putative glyoxalase/bleomycin resistance protein/dioxygenase</fullName>
    </submittedName>
</protein>
<dbReference type="Pfam" id="PF00903">
    <property type="entry name" value="Glyoxalase"/>
    <property type="match status" value="2"/>
</dbReference>
<sequence>MSLNVSDIDRSLDFYQRILGFKMVDRSSNERAFLSVERHSSHLVELWHAKAGRSDTRRAGLYHFAILLPERKYLADMFQHLSERGGEVRFDGFADHLVSESIYIRDPDDIGIEVYCDRPSSQWKWYEDRVRMATERLDTENLLRESTASGWKAMPAKTVIGHVHLHVRNLAKAMKFYREALGLNFTATYPSAYFFAAGKYHHHVATNIWLGTSIQPASPEHAGLNHFGIELPSKEEYEKTAGRLEQYKSEEMPQQHGQPESVFLRDMDGITIRLYAR</sequence>
<evidence type="ECO:0000313" key="3">
    <source>
        <dbReference type="EMBL" id="AFU60029.1"/>
    </source>
</evidence>
<feature type="domain" description="VOC" evidence="2">
    <location>
        <begin position="1"/>
        <end position="117"/>
    </location>
</feature>
<dbReference type="InterPro" id="IPR029068">
    <property type="entry name" value="Glyas_Bleomycin-R_OHBP_Dase"/>
</dbReference>
<keyword evidence="3" id="KW-0223">Dioxygenase</keyword>
<reference evidence="3 4" key="1">
    <citation type="journal article" date="2012" name="Environ. Microbiol.">
        <title>The genome of the ammonia-oxidizing Candidatus Nitrososphaera gargensis: insights into metabolic versatility and environmental adaptations.</title>
        <authorList>
            <person name="Spang A."/>
            <person name="Poehlein A."/>
            <person name="Offre P."/>
            <person name="Zumbragel S."/>
            <person name="Haider S."/>
            <person name="Rychlik N."/>
            <person name="Nowka B."/>
            <person name="Schmeisser C."/>
            <person name="Lebedeva E.V."/>
            <person name="Rattei T."/>
            <person name="Bohm C."/>
            <person name="Schmid M."/>
            <person name="Galushko A."/>
            <person name="Hatzenpichler R."/>
            <person name="Weinmaier T."/>
            <person name="Daniel R."/>
            <person name="Schleper C."/>
            <person name="Spieck E."/>
            <person name="Streit W."/>
            <person name="Wagner M."/>
        </authorList>
    </citation>
    <scope>NUCLEOTIDE SEQUENCE [LARGE SCALE GENOMIC DNA]</scope>
    <source>
        <strain evidence="4">Ga9.2</strain>
    </source>
</reference>
<dbReference type="InterPro" id="IPR037523">
    <property type="entry name" value="VOC_core"/>
</dbReference>
<evidence type="ECO:0000313" key="4">
    <source>
        <dbReference type="Proteomes" id="UP000008037"/>
    </source>
</evidence>
<dbReference type="GO" id="GO:0046872">
    <property type="term" value="F:metal ion binding"/>
    <property type="evidence" value="ECO:0007669"/>
    <property type="project" value="UniProtKB-KW"/>
</dbReference>
<keyword evidence="3" id="KW-0560">Oxidoreductase</keyword>
<gene>
    <name evidence="3" type="ordered locus">Ngar_c31130</name>
</gene>
<dbReference type="InterPro" id="IPR018146">
    <property type="entry name" value="Glyoxalase_1_CS"/>
</dbReference>
<dbReference type="STRING" id="1237085.Ngar_c31130"/>
<dbReference type="GO" id="GO:0004462">
    <property type="term" value="F:lactoylglutathione lyase activity"/>
    <property type="evidence" value="ECO:0007669"/>
    <property type="project" value="InterPro"/>
</dbReference>
<proteinExistence type="predicted"/>
<dbReference type="Gene3D" id="3.10.180.10">
    <property type="entry name" value="2,3-Dihydroxybiphenyl 1,2-Dioxygenase, domain 1"/>
    <property type="match status" value="2"/>
</dbReference>
<keyword evidence="4" id="KW-1185">Reference proteome</keyword>
<dbReference type="PROSITE" id="PS00934">
    <property type="entry name" value="GLYOXALASE_I_1"/>
    <property type="match status" value="1"/>
</dbReference>
<dbReference type="EMBL" id="CP002408">
    <property type="protein sequence ID" value="AFU60029.1"/>
    <property type="molecule type" value="Genomic_DNA"/>
</dbReference>
<dbReference type="HOGENOM" id="CLU_059557_0_0_2"/>